<keyword evidence="13" id="KW-0472">Membrane</keyword>
<dbReference type="Proteomes" id="UP000006906">
    <property type="component" value="Chromosome 9"/>
</dbReference>
<proteinExistence type="inferred from homology"/>
<evidence type="ECO:0000256" key="13">
    <source>
        <dbReference type="ARBA" id="ARBA00023136"/>
    </source>
</evidence>
<dbReference type="EC" id="2.7.1.182" evidence="15"/>
<feature type="domain" description="MYND-type" evidence="19">
    <location>
        <begin position="1214"/>
        <end position="1264"/>
    </location>
</feature>
<keyword evidence="21" id="KW-1185">Reference proteome</keyword>
<dbReference type="GeneID" id="5723170"/>
<dbReference type="EMBL" id="CM008970">
    <property type="protein sequence ID" value="PNW79134.1"/>
    <property type="molecule type" value="Genomic_DNA"/>
</dbReference>
<keyword evidence="11" id="KW-0809">Transit peptide</keyword>
<organism evidence="20 21">
    <name type="scientific">Chlamydomonas reinhardtii</name>
    <name type="common">Chlamydomonas smithii</name>
    <dbReference type="NCBI Taxonomy" id="3055"/>
    <lineage>
        <taxon>Eukaryota</taxon>
        <taxon>Viridiplantae</taxon>
        <taxon>Chlorophyta</taxon>
        <taxon>core chlorophytes</taxon>
        <taxon>Chlorophyceae</taxon>
        <taxon>CS clade</taxon>
        <taxon>Chlamydomonadales</taxon>
        <taxon>Chlamydomonadaceae</taxon>
        <taxon>Chlamydomonas</taxon>
    </lineage>
</organism>
<protein>
    <recommendedName>
        <fullName evidence="15">phytol kinase</fullName>
        <ecNumber evidence="15">2.7.1.182</ecNumber>
    </recommendedName>
</protein>
<feature type="compositionally biased region" description="Polar residues" evidence="18">
    <location>
        <begin position="899"/>
        <end position="909"/>
    </location>
</feature>
<dbReference type="PANTHER" id="PTHR32523">
    <property type="entry name" value="PHYTOL KINASE 1, CHLOROPLASTIC"/>
    <property type="match status" value="1"/>
</dbReference>
<evidence type="ECO:0000256" key="10">
    <source>
        <dbReference type="ARBA" id="ARBA00022833"/>
    </source>
</evidence>
<dbReference type="RefSeq" id="XP_042921409.1">
    <property type="nucleotide sequence ID" value="XM_043066044.1"/>
</dbReference>
<feature type="region of interest" description="Disordered" evidence="18">
    <location>
        <begin position="858"/>
        <end position="909"/>
    </location>
</feature>
<evidence type="ECO:0000313" key="20">
    <source>
        <dbReference type="EMBL" id="PNW79134.1"/>
    </source>
</evidence>
<keyword evidence="9" id="KW-0418">Kinase</keyword>
<dbReference type="PANTHER" id="PTHR32523:SF8">
    <property type="entry name" value="DOLICHOL KINASE"/>
    <property type="match status" value="1"/>
</dbReference>
<evidence type="ECO:0000259" key="19">
    <source>
        <dbReference type="PROSITE" id="PS50865"/>
    </source>
</evidence>
<reference evidence="20 21" key="1">
    <citation type="journal article" date="2007" name="Science">
        <title>The Chlamydomonas genome reveals the evolution of key animal and plant functions.</title>
        <authorList>
            <person name="Merchant S.S."/>
            <person name="Prochnik S.E."/>
            <person name="Vallon O."/>
            <person name="Harris E.H."/>
            <person name="Karpowicz S.J."/>
            <person name="Witman G.B."/>
            <person name="Terry A."/>
            <person name="Salamov A."/>
            <person name="Fritz-Laylin L.K."/>
            <person name="Marechal-Drouard L."/>
            <person name="Marshall W.F."/>
            <person name="Qu L.H."/>
            <person name="Nelson D.R."/>
            <person name="Sanderfoot A.A."/>
            <person name="Spalding M.H."/>
            <person name="Kapitonov V.V."/>
            <person name="Ren Q."/>
            <person name="Ferris P."/>
            <person name="Lindquist E."/>
            <person name="Shapiro H."/>
            <person name="Lucas S.M."/>
            <person name="Grimwood J."/>
            <person name="Schmutz J."/>
            <person name="Cardol P."/>
            <person name="Cerutti H."/>
            <person name="Chanfreau G."/>
            <person name="Chen C.L."/>
            <person name="Cognat V."/>
            <person name="Croft M.T."/>
            <person name="Dent R."/>
            <person name="Dutcher S."/>
            <person name="Fernandez E."/>
            <person name="Fukuzawa H."/>
            <person name="Gonzalez-Ballester D."/>
            <person name="Gonzalez-Halphen D."/>
            <person name="Hallmann A."/>
            <person name="Hanikenne M."/>
            <person name="Hippler M."/>
            <person name="Inwood W."/>
            <person name="Jabbari K."/>
            <person name="Kalanon M."/>
            <person name="Kuras R."/>
            <person name="Lefebvre P.A."/>
            <person name="Lemaire S.D."/>
            <person name="Lobanov A.V."/>
            <person name="Lohr M."/>
            <person name="Manuell A."/>
            <person name="Meier I."/>
            <person name="Mets L."/>
            <person name="Mittag M."/>
            <person name="Mittelmeier T."/>
            <person name="Moroney J.V."/>
            <person name="Moseley J."/>
            <person name="Napoli C."/>
            <person name="Nedelcu A.M."/>
            <person name="Niyogi K."/>
            <person name="Novoselov S.V."/>
            <person name="Paulsen I.T."/>
            <person name="Pazour G."/>
            <person name="Purton S."/>
            <person name="Ral J.P."/>
            <person name="Riano-Pachon D.M."/>
            <person name="Riekhof W."/>
            <person name="Rymarquis L."/>
            <person name="Schroda M."/>
            <person name="Stern D."/>
            <person name="Umen J."/>
            <person name="Willows R."/>
            <person name="Wilson N."/>
            <person name="Zimmer S.L."/>
            <person name="Allmer J."/>
            <person name="Balk J."/>
            <person name="Bisova K."/>
            <person name="Chen C.J."/>
            <person name="Elias M."/>
            <person name="Gendler K."/>
            <person name="Hauser C."/>
            <person name="Lamb M.R."/>
            <person name="Ledford H."/>
            <person name="Long J.C."/>
            <person name="Minagawa J."/>
            <person name="Page M.D."/>
            <person name="Pan J."/>
            <person name="Pootakham W."/>
            <person name="Roje S."/>
            <person name="Rose A."/>
            <person name="Stahlberg E."/>
            <person name="Terauchi A.M."/>
            <person name="Yang P."/>
            <person name="Ball S."/>
            <person name="Bowler C."/>
            <person name="Dieckmann C.L."/>
            <person name="Gladyshev V.N."/>
            <person name="Green P."/>
            <person name="Jorgensen R."/>
            <person name="Mayfield S."/>
            <person name="Mueller-Roeber B."/>
            <person name="Rajamani S."/>
            <person name="Sayre R.T."/>
            <person name="Brokstein P."/>
            <person name="Dubchak I."/>
            <person name="Goodstein D."/>
            <person name="Hornick L."/>
            <person name="Huang Y.W."/>
            <person name="Jhaveri J."/>
            <person name="Luo Y."/>
            <person name="Martinez D."/>
            <person name="Ngau W.C."/>
            <person name="Otillar B."/>
            <person name="Poliakov A."/>
            <person name="Porter A."/>
            <person name="Szajkowski L."/>
            <person name="Werner G."/>
            <person name="Zhou K."/>
            <person name="Grigoriev I.V."/>
            <person name="Rokhsar D.S."/>
            <person name="Grossman A.R."/>
        </authorList>
    </citation>
    <scope>NUCLEOTIDE SEQUENCE [LARGE SCALE GENOMIC DNA]</scope>
    <source>
        <strain evidence="21">CC-503</strain>
    </source>
</reference>
<evidence type="ECO:0000256" key="7">
    <source>
        <dbReference type="ARBA" id="ARBA00022723"/>
    </source>
</evidence>
<accession>A0A2K3DF30</accession>
<feature type="compositionally biased region" description="Low complexity" evidence="18">
    <location>
        <begin position="864"/>
        <end position="891"/>
    </location>
</feature>
<evidence type="ECO:0000256" key="17">
    <source>
        <dbReference type="PROSITE-ProRule" id="PRU00134"/>
    </source>
</evidence>
<dbReference type="SUPFAM" id="SSF144232">
    <property type="entry name" value="HIT/MYND zinc finger-like"/>
    <property type="match status" value="1"/>
</dbReference>
<evidence type="ECO:0000256" key="16">
    <source>
        <dbReference type="ARBA" id="ARBA00048889"/>
    </source>
</evidence>
<dbReference type="GO" id="GO:0009507">
    <property type="term" value="C:chloroplast"/>
    <property type="evidence" value="ECO:0007669"/>
    <property type="project" value="UniProtKB-SubCell"/>
</dbReference>
<sequence>MPPRLGAQQAPVEAAEITRLKAELQTLSRTRPTQDVSGRYTQLYFAATRAEVDKLDGSLEASVLALLAAAYGAVGRSILGTAGANLRVWAFLGSEVRERCNPRLVLALLRSDTLSLLAQICSALGTANGGDAAGPSTSSSSAIPRSAQVAIVGQVSYMLYSIMRTVNAEQSAALSGLAIALGRSQLLEHLTRAIVRLAAVLPPGVRGSGDPDAAWVRLRKAGQESSEAFDAEADWACLCLAVEAVCPSVALVMLTHDVRAGAASLAPVPHPAYAKTDSEQLAYASQLRLLLSGRCVQWFVVWALQAAFLGAAAAAAPGAAAAAAAGPRPSGPDAPQQEVPRLLPLRLPPAPAALPAAGTPIAACAAVVAAVALVFHVTVSGPGHLPIAQPPVGYRPAAVPVQHASGVAAAGAGAYAAATATKAGAGSSGRAALHGVPNSAVEVYDLIKAAWPELSYSGTGGGGAGDGGGASDGTRLCRSAPALLLCRLVTELRPHQAAARLPGLWREVLVPEAGIIVGEGHDTYVGELLRLQVPAPPLAAGAPPPSAGASSYSTYSLHCALDAGLLPALERVLRNEHSWAVGIPDGSELSNGPGCASSTGPQPDTNNVLHMLHEINSSLRYSGLWPAALSHAPPEQVVGLVATLTAAARRLSQRPPVMLCVGPLAGRLNKMMPYQGDAMGLLCGNLAALLEQGLDLAEDAAAAEGSAAAARAAREETTVSVAGAPAGSSSHSRRRRYLRLNDALEAPESAPMQWPWLVAAGGTPPAGSAAAAQRDWLLSFAALQWLPLLLEDLGTALPEILKLEEAVADREETAAGGNGGPMDLNAHSLERAVVALRVAGEVLAAAAMAQVDAEEARLRGTDGASGSKGQAAAGRAGADPAQQQQQQQQQQPTSADVLRQTNAQAQHDPTASNLHAELPSNAQQQLESWQPVLVALLDGGHLQQLVGYFATHTEQWAGLSGSSSSDSTGDGTRCGGADNTDADGVGGDGLEGCVLDALEAFCAHRPQALPHLMLSRARKLGQVQAVTAKSGDVGSSSWPGNTDSSCSSGSRNPSDGSSAPAQQVVVHKALWDLSPLREVAARHGRSELVQLIDAASADVAVAFGNADAATAGGEEGVGILVDASCSHLRRRLLRRRYRDAAEGAGGGATGCQPSRAWRLLSPYEVRQQVDAALATAAAAVAPAAATSSAGAASGSGGGGSASVAAAAVAPAALCANPGCSSLDGPSALVPSGGGKTCSRCRVARYCCGLCQLQHWRKGGHATQCPGVVAATAAAGSAAGVGASSGAEGGAA</sequence>
<evidence type="ECO:0000256" key="15">
    <source>
        <dbReference type="ARBA" id="ARBA00039024"/>
    </source>
</evidence>
<dbReference type="InterPro" id="IPR039606">
    <property type="entry name" value="Phytol/farnesol_kinase"/>
</dbReference>
<dbReference type="InterPro" id="IPR002893">
    <property type="entry name" value="Znf_MYND"/>
</dbReference>
<comment type="subcellular location">
    <subcellularLocation>
        <location evidence="1">Plastid</location>
        <location evidence="1">Chloroplast membrane</location>
        <topology evidence="1">Multi-pass membrane protein</topology>
    </subcellularLocation>
</comment>
<evidence type="ECO:0000256" key="4">
    <source>
        <dbReference type="ARBA" id="ARBA00022640"/>
    </source>
</evidence>
<evidence type="ECO:0000256" key="12">
    <source>
        <dbReference type="ARBA" id="ARBA00022989"/>
    </source>
</evidence>
<keyword evidence="7" id="KW-0479">Metal-binding</keyword>
<feature type="compositionally biased region" description="Polar residues" evidence="18">
    <location>
        <begin position="1033"/>
        <end position="1043"/>
    </location>
</feature>
<gene>
    <name evidence="20" type="ORF">CHLRE_09g401849v5</name>
</gene>
<comment type="pathway">
    <text evidence="14">Cofactor biosynthesis; tocopherol biosynthesis.</text>
</comment>
<dbReference type="ExpressionAtlas" id="A0A2K3DF30">
    <property type="expression patterns" value="baseline"/>
</dbReference>
<dbReference type="Gramene" id="PNW79134">
    <property type="protein sequence ID" value="PNW79134"/>
    <property type="gene ID" value="CHLRE_09g401849v5"/>
</dbReference>
<keyword evidence="5" id="KW-0808">Transferase</keyword>
<evidence type="ECO:0000256" key="3">
    <source>
        <dbReference type="ARBA" id="ARBA00022528"/>
    </source>
</evidence>
<dbReference type="PROSITE" id="PS50865">
    <property type="entry name" value="ZF_MYND_2"/>
    <property type="match status" value="1"/>
</dbReference>
<evidence type="ECO:0000256" key="9">
    <source>
        <dbReference type="ARBA" id="ARBA00022777"/>
    </source>
</evidence>
<evidence type="ECO:0000256" key="18">
    <source>
        <dbReference type="SAM" id="MobiDB-lite"/>
    </source>
</evidence>
<feature type="compositionally biased region" description="Low complexity" evidence="18">
    <location>
        <begin position="1044"/>
        <end position="1058"/>
    </location>
</feature>
<evidence type="ECO:0000256" key="1">
    <source>
        <dbReference type="ARBA" id="ARBA00004508"/>
    </source>
</evidence>
<dbReference type="GO" id="GO:0016301">
    <property type="term" value="F:kinase activity"/>
    <property type="evidence" value="ECO:0000318"/>
    <property type="project" value="GO_Central"/>
</dbReference>
<dbReference type="OrthoDB" id="5945798at2759"/>
<dbReference type="KEGG" id="cre:CHLRE_09g401849v5"/>
<dbReference type="PROSITE" id="PS01360">
    <property type="entry name" value="ZF_MYND_1"/>
    <property type="match status" value="1"/>
</dbReference>
<dbReference type="Gene3D" id="6.10.140.2220">
    <property type="match status" value="1"/>
</dbReference>
<keyword evidence="3" id="KW-0150">Chloroplast</keyword>
<feature type="region of interest" description="Disordered" evidence="18">
    <location>
        <begin position="1028"/>
        <end position="1061"/>
    </location>
</feature>
<dbReference type="GO" id="GO:0008270">
    <property type="term" value="F:zinc ion binding"/>
    <property type="evidence" value="ECO:0007669"/>
    <property type="project" value="UniProtKB-KW"/>
</dbReference>
<evidence type="ECO:0000256" key="6">
    <source>
        <dbReference type="ARBA" id="ARBA00022692"/>
    </source>
</evidence>
<evidence type="ECO:0000256" key="11">
    <source>
        <dbReference type="ARBA" id="ARBA00022946"/>
    </source>
</evidence>
<evidence type="ECO:0000256" key="2">
    <source>
        <dbReference type="ARBA" id="ARBA00010794"/>
    </source>
</evidence>
<evidence type="ECO:0000256" key="5">
    <source>
        <dbReference type="ARBA" id="ARBA00022679"/>
    </source>
</evidence>
<keyword evidence="4" id="KW-0934">Plastid</keyword>
<dbReference type="GO" id="GO:0010276">
    <property type="term" value="F:phytol kinase activity"/>
    <property type="evidence" value="ECO:0007669"/>
    <property type="project" value="UniProtKB-EC"/>
</dbReference>
<evidence type="ECO:0000313" key="21">
    <source>
        <dbReference type="Proteomes" id="UP000006906"/>
    </source>
</evidence>
<comment type="catalytic activity">
    <reaction evidence="16">
        <text>phytol + CTP = phytyl phosphate + CDP + H(+)</text>
        <dbReference type="Rhea" id="RHEA:38055"/>
        <dbReference type="ChEBI" id="CHEBI:15378"/>
        <dbReference type="ChEBI" id="CHEBI:17327"/>
        <dbReference type="ChEBI" id="CHEBI:37563"/>
        <dbReference type="ChEBI" id="CHEBI:58069"/>
        <dbReference type="ChEBI" id="CHEBI:75483"/>
        <dbReference type="EC" id="2.7.1.182"/>
    </reaction>
</comment>
<feature type="region of interest" description="Disordered" evidence="18">
    <location>
        <begin position="957"/>
        <end position="980"/>
    </location>
</feature>
<dbReference type="InParanoid" id="A0A2K3DF30"/>
<keyword evidence="10" id="KW-0862">Zinc</keyword>
<feature type="compositionally biased region" description="Low complexity" evidence="18">
    <location>
        <begin position="958"/>
        <end position="971"/>
    </location>
</feature>
<name>A0A2K3DF30_CHLRE</name>
<comment type="similarity">
    <text evidence="2">Belongs to the polyprenol kinase family.</text>
</comment>
<dbReference type="Pfam" id="PF01753">
    <property type="entry name" value="zf-MYND"/>
    <property type="match status" value="1"/>
</dbReference>
<dbReference type="GO" id="GO:0016020">
    <property type="term" value="C:membrane"/>
    <property type="evidence" value="ECO:0007669"/>
    <property type="project" value="UniProtKB-SubCell"/>
</dbReference>
<evidence type="ECO:0000256" key="14">
    <source>
        <dbReference type="ARBA" id="ARBA00024015"/>
    </source>
</evidence>
<keyword evidence="12" id="KW-1133">Transmembrane helix</keyword>
<keyword evidence="8 17" id="KW-0863">Zinc-finger</keyword>
<evidence type="ECO:0000256" key="8">
    <source>
        <dbReference type="ARBA" id="ARBA00022771"/>
    </source>
</evidence>
<keyword evidence="6" id="KW-0812">Transmembrane</keyword>